<protein>
    <submittedName>
        <fullName evidence="9">Membrane-associated protein</fullName>
    </submittedName>
</protein>
<dbReference type="GO" id="GO:0005886">
    <property type="term" value="C:plasma membrane"/>
    <property type="evidence" value="ECO:0007669"/>
    <property type="project" value="UniProtKB-SubCell"/>
</dbReference>
<organism evidence="9 10">
    <name type="scientific">Actinosynnema pretiosum</name>
    <dbReference type="NCBI Taxonomy" id="42197"/>
    <lineage>
        <taxon>Bacteria</taxon>
        <taxon>Bacillati</taxon>
        <taxon>Actinomycetota</taxon>
        <taxon>Actinomycetes</taxon>
        <taxon>Pseudonocardiales</taxon>
        <taxon>Pseudonocardiaceae</taxon>
        <taxon>Actinosynnema</taxon>
    </lineage>
</organism>
<keyword evidence="6 7" id="KW-0472">Membrane</keyword>
<evidence type="ECO:0000256" key="3">
    <source>
        <dbReference type="ARBA" id="ARBA00022475"/>
    </source>
</evidence>
<dbReference type="EMBL" id="CP023445">
    <property type="protein sequence ID" value="ATE52034.1"/>
    <property type="molecule type" value="Genomic_DNA"/>
</dbReference>
<dbReference type="InterPro" id="IPR051311">
    <property type="entry name" value="DedA_domain"/>
</dbReference>
<name>A0A290YZ61_9PSEU</name>
<evidence type="ECO:0000313" key="10">
    <source>
        <dbReference type="Proteomes" id="UP000218505"/>
    </source>
</evidence>
<evidence type="ECO:0000256" key="7">
    <source>
        <dbReference type="SAM" id="Phobius"/>
    </source>
</evidence>
<dbReference type="Proteomes" id="UP000218505">
    <property type="component" value="Chromosome"/>
</dbReference>
<dbReference type="AlphaFoldDB" id="A0A290YZ61"/>
<feature type="transmembrane region" description="Helical" evidence="7">
    <location>
        <begin position="36"/>
        <end position="62"/>
    </location>
</feature>
<proteinExistence type="inferred from homology"/>
<keyword evidence="5 7" id="KW-1133">Transmembrane helix</keyword>
<evidence type="ECO:0000313" key="9">
    <source>
        <dbReference type="EMBL" id="ATE52034.1"/>
    </source>
</evidence>
<sequence length="191" mass="19170">MTPLLVLFAVAAVPLAPTEAVLIACGVLAASGELPLGAVIVVAAAGCTVADLVNLAIGRALGGRALGRFERRAGSRAVLDWTRARLAGRGEAVLVAVRFVPGGGVVAALLVGALRWRALRFLPIAAVGSLLWSAYVGLLGYFGGTLLDDPVLALIASLAVATLIGVPAGVAVRAAQRREALKGGGPEPLAV</sequence>
<comment type="similarity">
    <text evidence="2">Belongs to the DedA family.</text>
</comment>
<evidence type="ECO:0000256" key="2">
    <source>
        <dbReference type="ARBA" id="ARBA00010792"/>
    </source>
</evidence>
<gene>
    <name evidence="9" type="ORF">CNX65_00990</name>
</gene>
<dbReference type="KEGG" id="apre:CNX65_00990"/>
<evidence type="ECO:0000256" key="5">
    <source>
        <dbReference type="ARBA" id="ARBA00022989"/>
    </source>
</evidence>
<feature type="transmembrane region" description="Helical" evidence="7">
    <location>
        <begin position="121"/>
        <end position="144"/>
    </location>
</feature>
<evidence type="ECO:0000256" key="4">
    <source>
        <dbReference type="ARBA" id="ARBA00022692"/>
    </source>
</evidence>
<feature type="transmembrane region" description="Helical" evidence="7">
    <location>
        <begin position="150"/>
        <end position="172"/>
    </location>
</feature>
<evidence type="ECO:0000256" key="1">
    <source>
        <dbReference type="ARBA" id="ARBA00004651"/>
    </source>
</evidence>
<dbReference type="InterPro" id="IPR032816">
    <property type="entry name" value="VTT_dom"/>
</dbReference>
<comment type="subcellular location">
    <subcellularLocation>
        <location evidence="1">Cell membrane</location>
        <topology evidence="1">Multi-pass membrane protein</topology>
    </subcellularLocation>
</comment>
<accession>A0A290YZ61</accession>
<feature type="domain" description="VTT" evidence="8">
    <location>
        <begin position="17"/>
        <end position="141"/>
    </location>
</feature>
<dbReference type="RefSeq" id="WP_096491077.1">
    <property type="nucleotide sequence ID" value="NZ_CP023445.1"/>
</dbReference>
<keyword evidence="3" id="KW-1003">Cell membrane</keyword>
<reference evidence="9" key="1">
    <citation type="submission" date="2017-09" db="EMBL/GenBank/DDBJ databases">
        <title>Complete Genome Sequence of ansamitocin-producing Bacterium Actinosynnema pretiosum X47.</title>
        <authorList>
            <person name="Cao G."/>
            <person name="Zong G."/>
            <person name="Zhong C."/>
            <person name="Fu J."/>
        </authorList>
    </citation>
    <scope>NUCLEOTIDE SEQUENCE [LARGE SCALE GENOMIC DNA]</scope>
    <source>
        <strain evidence="9">X47</strain>
    </source>
</reference>
<keyword evidence="10" id="KW-1185">Reference proteome</keyword>
<evidence type="ECO:0000259" key="8">
    <source>
        <dbReference type="Pfam" id="PF09335"/>
    </source>
</evidence>
<dbReference type="Pfam" id="PF09335">
    <property type="entry name" value="VTT_dom"/>
    <property type="match status" value="1"/>
</dbReference>
<dbReference type="PANTHER" id="PTHR42709">
    <property type="entry name" value="ALKALINE PHOSPHATASE LIKE PROTEIN"/>
    <property type="match status" value="1"/>
</dbReference>
<evidence type="ECO:0000256" key="6">
    <source>
        <dbReference type="ARBA" id="ARBA00023136"/>
    </source>
</evidence>
<dbReference type="PANTHER" id="PTHR42709:SF6">
    <property type="entry name" value="UNDECAPRENYL PHOSPHATE TRANSPORTER A"/>
    <property type="match status" value="1"/>
</dbReference>
<keyword evidence="4 7" id="KW-0812">Transmembrane</keyword>